<keyword evidence="9" id="KW-1185">Reference proteome</keyword>
<feature type="coiled-coil region" evidence="6">
    <location>
        <begin position="210"/>
        <end position="258"/>
    </location>
</feature>
<keyword evidence="5" id="KW-0539">Nucleus</keyword>
<evidence type="ECO:0000256" key="7">
    <source>
        <dbReference type="SAM" id="MobiDB-lite"/>
    </source>
</evidence>
<dbReference type="InterPro" id="IPR004827">
    <property type="entry name" value="bZIP"/>
</dbReference>
<proteinExistence type="predicted"/>
<feature type="region of interest" description="Disordered" evidence="7">
    <location>
        <begin position="64"/>
        <end position="103"/>
    </location>
</feature>
<keyword evidence="3" id="KW-0238">DNA-binding</keyword>
<reference evidence="10" key="1">
    <citation type="submission" date="2025-08" db="UniProtKB">
        <authorList>
            <consortium name="RefSeq"/>
        </authorList>
    </citation>
    <scope>IDENTIFICATION</scope>
    <source>
        <strain evidence="10">OHB3-1</strain>
    </source>
</reference>
<dbReference type="SMART" id="SM00338">
    <property type="entry name" value="BRLZ"/>
    <property type="match status" value="1"/>
</dbReference>
<dbReference type="SUPFAM" id="SSF57959">
    <property type="entry name" value="Leucine zipper domain"/>
    <property type="match status" value="1"/>
</dbReference>
<dbReference type="Pfam" id="PF00170">
    <property type="entry name" value="bZIP_1"/>
    <property type="match status" value="1"/>
</dbReference>
<protein>
    <submittedName>
        <fullName evidence="10">Transcription factor VIP1-like</fullName>
    </submittedName>
</protein>
<feature type="region of interest" description="Disordered" evidence="7">
    <location>
        <begin position="283"/>
        <end position="351"/>
    </location>
</feature>
<evidence type="ECO:0000259" key="8">
    <source>
        <dbReference type="PROSITE" id="PS50217"/>
    </source>
</evidence>
<dbReference type="OrthoDB" id="1435597at2759"/>
<feature type="region of interest" description="Disordered" evidence="7">
    <location>
        <begin position="133"/>
        <end position="158"/>
    </location>
</feature>
<dbReference type="FunFam" id="1.20.5.170:FF:000083">
    <property type="entry name" value="Transcription factor VIP1"/>
    <property type="match status" value="1"/>
</dbReference>
<sequence>MLMEIPKFSARKPPQAAAMDIDQMPENPHRGSHHRRSHSDSSFRFPNLDDLLFFDPSELDLSILSSPSPPRAGGAPMAVDSSNPKASDDAVRPKPEPVVSGPFGGHLRSLSMDSDFFKNLDLGGDCGEIDSLGRKTPVSEQRPVRHRHSLSMDGSSSSFEADSTLIDGVKKAMDPERLAELALIDPKRAKRILANRQSAARSKERKIRYTNELERKVQTLQSEATTLSAQVTILQRDTTGLTVENKELKLRLQAMEQQAQLRDALSEALKEEVQRLRIAAGQVPSINGNPFNRPPQYSSSRPPLHHFSSAHAQQGQQQPQPILATNQQQSDPKWTSSSQLLGRNPDGQPKP</sequence>
<feature type="compositionally biased region" description="Polar residues" evidence="7">
    <location>
        <begin position="284"/>
        <end position="301"/>
    </location>
</feature>
<feature type="region of interest" description="Disordered" evidence="7">
    <location>
        <begin position="1"/>
        <end position="41"/>
    </location>
</feature>
<evidence type="ECO:0000256" key="4">
    <source>
        <dbReference type="ARBA" id="ARBA00023163"/>
    </source>
</evidence>
<evidence type="ECO:0000256" key="3">
    <source>
        <dbReference type="ARBA" id="ARBA00023125"/>
    </source>
</evidence>
<dbReference type="AlphaFoldDB" id="A0A6J1DXH6"/>
<comment type="subcellular location">
    <subcellularLocation>
        <location evidence="1">Nucleus</location>
    </subcellularLocation>
</comment>
<dbReference type="CDD" id="cd14703">
    <property type="entry name" value="bZIP_plant_RF2"/>
    <property type="match status" value="1"/>
</dbReference>
<dbReference type="GO" id="GO:0003677">
    <property type="term" value="F:DNA binding"/>
    <property type="evidence" value="ECO:0007669"/>
    <property type="project" value="UniProtKB-KW"/>
</dbReference>
<keyword evidence="6" id="KW-0175">Coiled coil</keyword>
<dbReference type="InterPro" id="IPR046347">
    <property type="entry name" value="bZIP_sf"/>
</dbReference>
<dbReference type="KEGG" id="mcha:111025006"/>
<keyword evidence="2" id="KW-0805">Transcription regulation</keyword>
<organism evidence="9 10">
    <name type="scientific">Momordica charantia</name>
    <name type="common">Bitter gourd</name>
    <name type="synonym">Balsam pear</name>
    <dbReference type="NCBI Taxonomy" id="3673"/>
    <lineage>
        <taxon>Eukaryota</taxon>
        <taxon>Viridiplantae</taxon>
        <taxon>Streptophyta</taxon>
        <taxon>Embryophyta</taxon>
        <taxon>Tracheophyta</taxon>
        <taxon>Spermatophyta</taxon>
        <taxon>Magnoliopsida</taxon>
        <taxon>eudicotyledons</taxon>
        <taxon>Gunneridae</taxon>
        <taxon>Pentapetalae</taxon>
        <taxon>rosids</taxon>
        <taxon>fabids</taxon>
        <taxon>Cucurbitales</taxon>
        <taxon>Cucurbitaceae</taxon>
        <taxon>Momordiceae</taxon>
        <taxon>Momordica</taxon>
    </lineage>
</organism>
<dbReference type="RefSeq" id="XP_022158542.1">
    <property type="nucleotide sequence ID" value="XM_022302850.1"/>
</dbReference>
<feature type="compositionally biased region" description="Basic and acidic residues" evidence="7">
    <location>
        <begin position="86"/>
        <end position="95"/>
    </location>
</feature>
<evidence type="ECO:0000256" key="5">
    <source>
        <dbReference type="ARBA" id="ARBA00023242"/>
    </source>
</evidence>
<dbReference type="GO" id="GO:0005634">
    <property type="term" value="C:nucleus"/>
    <property type="evidence" value="ECO:0007669"/>
    <property type="project" value="UniProtKB-SubCell"/>
</dbReference>
<keyword evidence="4" id="KW-0804">Transcription</keyword>
<name>A0A6J1DXH6_MOMCH</name>
<accession>A0A6J1DXH6</accession>
<evidence type="ECO:0000256" key="6">
    <source>
        <dbReference type="SAM" id="Coils"/>
    </source>
</evidence>
<dbReference type="Proteomes" id="UP000504603">
    <property type="component" value="Unplaced"/>
</dbReference>
<dbReference type="GO" id="GO:0003700">
    <property type="term" value="F:DNA-binding transcription factor activity"/>
    <property type="evidence" value="ECO:0007669"/>
    <property type="project" value="InterPro"/>
</dbReference>
<dbReference type="Gene3D" id="1.20.5.170">
    <property type="match status" value="1"/>
</dbReference>
<dbReference type="PANTHER" id="PTHR13690">
    <property type="entry name" value="TRANSCRIPTION FACTOR POSF21-RELATED"/>
    <property type="match status" value="1"/>
</dbReference>
<dbReference type="PANTHER" id="PTHR13690:SF86">
    <property type="entry name" value="TRANSCRIPTION FACTOR VIP1"/>
    <property type="match status" value="1"/>
</dbReference>
<evidence type="ECO:0000256" key="1">
    <source>
        <dbReference type="ARBA" id="ARBA00004123"/>
    </source>
</evidence>
<evidence type="ECO:0000313" key="10">
    <source>
        <dbReference type="RefSeq" id="XP_022158542.1"/>
    </source>
</evidence>
<evidence type="ECO:0000256" key="2">
    <source>
        <dbReference type="ARBA" id="ARBA00023015"/>
    </source>
</evidence>
<dbReference type="GeneID" id="111025006"/>
<gene>
    <name evidence="10" type="primary">LOC111025006</name>
</gene>
<dbReference type="PROSITE" id="PS50217">
    <property type="entry name" value="BZIP"/>
    <property type="match status" value="1"/>
</dbReference>
<dbReference type="InterPro" id="IPR044759">
    <property type="entry name" value="bZIP_RF2"/>
</dbReference>
<evidence type="ECO:0000313" key="9">
    <source>
        <dbReference type="Proteomes" id="UP000504603"/>
    </source>
</evidence>
<feature type="domain" description="BZIP" evidence="8">
    <location>
        <begin position="185"/>
        <end position="248"/>
    </location>
</feature>
<feature type="compositionally biased region" description="Polar residues" evidence="7">
    <location>
        <begin position="323"/>
        <end position="341"/>
    </location>
</feature>